<gene>
    <name evidence="4" type="ORF">EV201_0838</name>
</gene>
<evidence type="ECO:0000259" key="3">
    <source>
        <dbReference type="PROSITE" id="PS51352"/>
    </source>
</evidence>
<evidence type="ECO:0000256" key="1">
    <source>
        <dbReference type="ARBA" id="ARBA00023284"/>
    </source>
</evidence>
<dbReference type="InterPro" id="IPR017937">
    <property type="entry name" value="Thioredoxin_CS"/>
</dbReference>
<dbReference type="EMBL" id="SHKN01000001">
    <property type="protein sequence ID" value="RZT96204.1"/>
    <property type="molecule type" value="Genomic_DNA"/>
</dbReference>
<evidence type="ECO:0000313" key="5">
    <source>
        <dbReference type="Proteomes" id="UP000293562"/>
    </source>
</evidence>
<sequence>MKNLLTVIVLALLGLFISTASMAQNRSVEFEHAKWDKVLKKAKKSNKLIFVDCYTSWCGPCKMMAKDVFTQDHVADYFNANFVNYKLDMEKGEGPALKPGWKINAYPTFLVINAKGEVIHRVVGAYSADEFIAYIKEAQSDDKNFAALQKEYEAGKRDGEFMFSYLRSLRMANLGKEEAEKADAYISSLNKEDLLKKENWNIVKYFMRNPATNEFRFVVKNRNQLAEVVGADEIDSKIYKTYNKKIEEYSYFYPGEGREYDKAGFDTLIIDLQNSNYDRASELIAIALKNEYSRLNDWDKYVYTVDAALDFSLLNKNENKYRYFDSAASTIAKVSKDKMMLERALRWADYASVNETRPEHKSGYLATKAILLELVGHAEEAKATQSASKKADLEAEKAGTKIISIPAFKMGGMKSAKGKKK</sequence>
<evidence type="ECO:0000256" key="2">
    <source>
        <dbReference type="SAM" id="SignalP"/>
    </source>
</evidence>
<dbReference type="RefSeq" id="WP_130306108.1">
    <property type="nucleotide sequence ID" value="NZ_SHKN01000001.1"/>
</dbReference>
<keyword evidence="5" id="KW-1185">Reference proteome</keyword>
<evidence type="ECO:0000313" key="4">
    <source>
        <dbReference type="EMBL" id="RZT96204.1"/>
    </source>
</evidence>
<comment type="caution">
    <text evidence="4">The sequence shown here is derived from an EMBL/GenBank/DDBJ whole genome shotgun (WGS) entry which is preliminary data.</text>
</comment>
<reference evidence="4 5" key="1">
    <citation type="submission" date="2019-02" db="EMBL/GenBank/DDBJ databases">
        <title>Genomic Encyclopedia of Type Strains, Phase IV (KMG-IV): sequencing the most valuable type-strain genomes for metagenomic binning, comparative biology and taxonomic classification.</title>
        <authorList>
            <person name="Goeker M."/>
        </authorList>
    </citation>
    <scope>NUCLEOTIDE SEQUENCE [LARGE SCALE GENOMIC DNA]</scope>
    <source>
        <strain evidence="4 5">DSM 28825</strain>
    </source>
</reference>
<dbReference type="InterPro" id="IPR013766">
    <property type="entry name" value="Thioredoxin_domain"/>
</dbReference>
<feature type="domain" description="Thioredoxin" evidence="3">
    <location>
        <begin position="11"/>
        <end position="140"/>
    </location>
</feature>
<accession>A0A4Q7VJE0</accession>
<dbReference type="Gene3D" id="3.40.30.10">
    <property type="entry name" value="Glutaredoxin"/>
    <property type="match status" value="1"/>
</dbReference>
<feature type="chain" id="PRO_5020407416" evidence="2">
    <location>
        <begin position="24"/>
        <end position="421"/>
    </location>
</feature>
<feature type="signal peptide" evidence="2">
    <location>
        <begin position="1"/>
        <end position="23"/>
    </location>
</feature>
<dbReference type="Proteomes" id="UP000293562">
    <property type="component" value="Unassembled WGS sequence"/>
</dbReference>
<dbReference type="InterPro" id="IPR050620">
    <property type="entry name" value="Thioredoxin_H-type-like"/>
</dbReference>
<dbReference type="PANTHER" id="PTHR10438:SF463">
    <property type="entry name" value="THIOREDOXIN"/>
    <property type="match status" value="1"/>
</dbReference>
<name>A0A4Q7VJE0_9BACT</name>
<protein>
    <submittedName>
        <fullName evidence="4">Thioredoxin</fullName>
    </submittedName>
</protein>
<dbReference type="PROSITE" id="PS00194">
    <property type="entry name" value="THIOREDOXIN_1"/>
    <property type="match status" value="1"/>
</dbReference>
<dbReference type="InterPro" id="IPR036249">
    <property type="entry name" value="Thioredoxin-like_sf"/>
</dbReference>
<organism evidence="4 5">
    <name type="scientific">Ancylomarina subtilis</name>
    <dbReference type="NCBI Taxonomy" id="1639035"/>
    <lineage>
        <taxon>Bacteria</taxon>
        <taxon>Pseudomonadati</taxon>
        <taxon>Bacteroidota</taxon>
        <taxon>Bacteroidia</taxon>
        <taxon>Marinilabiliales</taxon>
        <taxon>Marinifilaceae</taxon>
        <taxon>Ancylomarina</taxon>
    </lineage>
</organism>
<dbReference type="AlphaFoldDB" id="A0A4Q7VJE0"/>
<dbReference type="SUPFAM" id="SSF52833">
    <property type="entry name" value="Thioredoxin-like"/>
    <property type="match status" value="1"/>
</dbReference>
<dbReference type="PROSITE" id="PS51352">
    <property type="entry name" value="THIOREDOXIN_2"/>
    <property type="match status" value="1"/>
</dbReference>
<dbReference type="PANTHER" id="PTHR10438">
    <property type="entry name" value="THIOREDOXIN"/>
    <property type="match status" value="1"/>
</dbReference>
<dbReference type="Pfam" id="PF00085">
    <property type="entry name" value="Thioredoxin"/>
    <property type="match status" value="1"/>
</dbReference>
<keyword evidence="1" id="KW-0676">Redox-active center</keyword>
<dbReference type="OrthoDB" id="1099736at2"/>
<keyword evidence="2" id="KW-0732">Signal</keyword>
<dbReference type="CDD" id="cd02947">
    <property type="entry name" value="TRX_family"/>
    <property type="match status" value="1"/>
</dbReference>
<proteinExistence type="predicted"/>